<feature type="domain" description="Ecp2 effector protein-like" evidence="1">
    <location>
        <begin position="43"/>
        <end position="137"/>
    </location>
</feature>
<dbReference type="EMBL" id="JAULSN010000002">
    <property type="protein sequence ID" value="KAK3380217.1"/>
    <property type="molecule type" value="Genomic_DNA"/>
</dbReference>
<evidence type="ECO:0000259" key="1">
    <source>
        <dbReference type="Pfam" id="PF14856"/>
    </source>
</evidence>
<dbReference type="AlphaFoldDB" id="A0AAE0NEV3"/>
<sequence>MSWPVGDWEYRKTRTLVAKSSPILVLARSNNATVDERAAQINDCDSSTFVNQGSGASPYISDCQQLAANIVGDGTWTIDTSNQHQLAQYGTCAFGAQASGCCWYAYIGNEDIRDLIYDSIRLFGTDGRVGSKGDMHCQGGGGVIQDMTVTWGISHT</sequence>
<organism evidence="2 3">
    <name type="scientific">Lasiosphaeria ovina</name>
    <dbReference type="NCBI Taxonomy" id="92902"/>
    <lineage>
        <taxon>Eukaryota</taxon>
        <taxon>Fungi</taxon>
        <taxon>Dikarya</taxon>
        <taxon>Ascomycota</taxon>
        <taxon>Pezizomycotina</taxon>
        <taxon>Sordariomycetes</taxon>
        <taxon>Sordariomycetidae</taxon>
        <taxon>Sordariales</taxon>
        <taxon>Lasiosphaeriaceae</taxon>
        <taxon>Lasiosphaeria</taxon>
    </lineage>
</organism>
<evidence type="ECO:0000313" key="2">
    <source>
        <dbReference type="EMBL" id="KAK3380217.1"/>
    </source>
</evidence>
<accession>A0AAE0NEV3</accession>
<reference evidence="2" key="1">
    <citation type="journal article" date="2023" name="Mol. Phylogenet. Evol.">
        <title>Genome-scale phylogeny and comparative genomics of the fungal order Sordariales.</title>
        <authorList>
            <person name="Hensen N."/>
            <person name="Bonometti L."/>
            <person name="Westerberg I."/>
            <person name="Brannstrom I.O."/>
            <person name="Guillou S."/>
            <person name="Cros-Aarteil S."/>
            <person name="Calhoun S."/>
            <person name="Haridas S."/>
            <person name="Kuo A."/>
            <person name="Mondo S."/>
            <person name="Pangilinan J."/>
            <person name="Riley R."/>
            <person name="LaButti K."/>
            <person name="Andreopoulos B."/>
            <person name="Lipzen A."/>
            <person name="Chen C."/>
            <person name="Yan M."/>
            <person name="Daum C."/>
            <person name="Ng V."/>
            <person name="Clum A."/>
            <person name="Steindorff A."/>
            <person name="Ohm R.A."/>
            <person name="Martin F."/>
            <person name="Silar P."/>
            <person name="Natvig D.O."/>
            <person name="Lalanne C."/>
            <person name="Gautier V."/>
            <person name="Ament-Velasquez S.L."/>
            <person name="Kruys A."/>
            <person name="Hutchinson M.I."/>
            <person name="Powell A.J."/>
            <person name="Barry K."/>
            <person name="Miller A.N."/>
            <person name="Grigoriev I.V."/>
            <person name="Debuchy R."/>
            <person name="Gladieux P."/>
            <person name="Hiltunen Thoren M."/>
            <person name="Johannesson H."/>
        </authorList>
    </citation>
    <scope>NUCLEOTIDE SEQUENCE</scope>
    <source>
        <strain evidence="2">CBS 958.72</strain>
    </source>
</reference>
<comment type="caution">
    <text evidence="2">The sequence shown here is derived from an EMBL/GenBank/DDBJ whole genome shotgun (WGS) entry which is preliminary data.</text>
</comment>
<protein>
    <submittedName>
        <fullName evidence="2">Necrosis-inducing factor-domain-containing protein</fullName>
    </submittedName>
</protein>
<reference evidence="2" key="2">
    <citation type="submission" date="2023-06" db="EMBL/GenBank/DDBJ databases">
        <authorList>
            <consortium name="Lawrence Berkeley National Laboratory"/>
            <person name="Haridas S."/>
            <person name="Hensen N."/>
            <person name="Bonometti L."/>
            <person name="Westerberg I."/>
            <person name="Brannstrom I.O."/>
            <person name="Guillou S."/>
            <person name="Cros-Aarteil S."/>
            <person name="Calhoun S."/>
            <person name="Kuo A."/>
            <person name="Mondo S."/>
            <person name="Pangilinan J."/>
            <person name="Riley R."/>
            <person name="Labutti K."/>
            <person name="Andreopoulos B."/>
            <person name="Lipzen A."/>
            <person name="Chen C."/>
            <person name="Yanf M."/>
            <person name="Daum C."/>
            <person name="Ng V."/>
            <person name="Clum A."/>
            <person name="Steindorff A."/>
            <person name="Ohm R."/>
            <person name="Martin F."/>
            <person name="Silar P."/>
            <person name="Natvig D."/>
            <person name="Lalanne C."/>
            <person name="Gautier V."/>
            <person name="Ament-Velasquez S.L."/>
            <person name="Kruys A."/>
            <person name="Hutchinson M.I."/>
            <person name="Powell A.J."/>
            <person name="Barry K."/>
            <person name="Miller A.N."/>
            <person name="Grigoriev I.V."/>
            <person name="Debuchy R."/>
            <person name="Gladieux P."/>
            <person name="Thoren M.H."/>
            <person name="Johannesson H."/>
        </authorList>
    </citation>
    <scope>NUCLEOTIDE SEQUENCE</scope>
    <source>
        <strain evidence="2">CBS 958.72</strain>
    </source>
</reference>
<dbReference type="InterPro" id="IPR029226">
    <property type="entry name" value="Ecp2-like"/>
</dbReference>
<dbReference type="Pfam" id="PF14856">
    <property type="entry name" value="Hce2"/>
    <property type="match status" value="1"/>
</dbReference>
<proteinExistence type="predicted"/>
<dbReference type="Proteomes" id="UP001287356">
    <property type="component" value="Unassembled WGS sequence"/>
</dbReference>
<evidence type="ECO:0000313" key="3">
    <source>
        <dbReference type="Proteomes" id="UP001287356"/>
    </source>
</evidence>
<name>A0AAE0NEV3_9PEZI</name>
<keyword evidence="3" id="KW-1185">Reference proteome</keyword>
<gene>
    <name evidence="2" type="ORF">B0T24DRAFT_717644</name>
</gene>